<gene>
    <name evidence="5" type="ORF">GCM10023095_09240</name>
</gene>
<feature type="signal peptide" evidence="3">
    <location>
        <begin position="1"/>
        <end position="21"/>
    </location>
</feature>
<evidence type="ECO:0000256" key="3">
    <source>
        <dbReference type="SAM" id="SignalP"/>
    </source>
</evidence>
<evidence type="ECO:0000313" key="5">
    <source>
        <dbReference type="EMBL" id="GAA4495631.1"/>
    </source>
</evidence>
<dbReference type="PANTHER" id="PTHR35936">
    <property type="entry name" value="MEMBRANE-BOUND LYTIC MUREIN TRANSGLYCOSYLASE F"/>
    <property type="match status" value="1"/>
</dbReference>
<dbReference type="SMART" id="SM00062">
    <property type="entry name" value="PBPb"/>
    <property type="match status" value="1"/>
</dbReference>
<keyword evidence="6" id="KW-1185">Reference proteome</keyword>
<dbReference type="SUPFAM" id="SSF53850">
    <property type="entry name" value="Periplasmic binding protein-like II"/>
    <property type="match status" value="1"/>
</dbReference>
<dbReference type="PANTHER" id="PTHR35936:SF17">
    <property type="entry name" value="ARGININE-BINDING EXTRACELLULAR PROTEIN ARTP"/>
    <property type="match status" value="1"/>
</dbReference>
<evidence type="ECO:0000259" key="4">
    <source>
        <dbReference type="SMART" id="SM00062"/>
    </source>
</evidence>
<comment type="similarity">
    <text evidence="1">Belongs to the bacterial solute-binding protein 3 family.</text>
</comment>
<accession>A0ABP8Q1I6</accession>
<dbReference type="EMBL" id="BAABFC010000006">
    <property type="protein sequence ID" value="GAA4495631.1"/>
    <property type="molecule type" value="Genomic_DNA"/>
</dbReference>
<sequence>MNRKQLVLVTGLSLASLSALAQPLRIGVATEPYPPFAVADAAGHYSGWEIDITKAVCAQAKLDCQFVAVAWDGIIPSLLADKIDVIAASLSITDERSQVIDFSDKYYQTGAMLAVAAGSDIKPTPAGVAGRKIGVQSGSIHQAYALQYFKDATIQEYQTQDEADQDLFAGRIDGTLADALVLETFLKSDEGKGCCSDAGLVAQDDALLGKGIGFGLRKGNDALKSSLNQAIQAIRADGTYDKITAQYFNFNIYGE</sequence>
<feature type="domain" description="Solute-binding protein family 3/N-terminal" evidence="4">
    <location>
        <begin position="23"/>
        <end position="251"/>
    </location>
</feature>
<evidence type="ECO:0000256" key="2">
    <source>
        <dbReference type="ARBA" id="ARBA00022729"/>
    </source>
</evidence>
<dbReference type="RefSeq" id="WP_345010546.1">
    <property type="nucleotide sequence ID" value="NZ_BAABFC010000006.1"/>
</dbReference>
<evidence type="ECO:0000256" key="1">
    <source>
        <dbReference type="ARBA" id="ARBA00010333"/>
    </source>
</evidence>
<feature type="chain" id="PRO_5046649639" evidence="3">
    <location>
        <begin position="22"/>
        <end position="255"/>
    </location>
</feature>
<organism evidence="5 6">
    <name type="scientific">Pseudaeromonas paramecii</name>
    <dbReference type="NCBI Taxonomy" id="2138166"/>
    <lineage>
        <taxon>Bacteria</taxon>
        <taxon>Pseudomonadati</taxon>
        <taxon>Pseudomonadota</taxon>
        <taxon>Gammaproteobacteria</taxon>
        <taxon>Aeromonadales</taxon>
        <taxon>Aeromonadaceae</taxon>
        <taxon>Pseudaeromonas</taxon>
    </lineage>
</organism>
<comment type="caution">
    <text evidence="5">The sequence shown here is derived from an EMBL/GenBank/DDBJ whole genome shotgun (WGS) entry which is preliminary data.</text>
</comment>
<name>A0ABP8Q1I6_9GAMM</name>
<dbReference type="Pfam" id="PF00497">
    <property type="entry name" value="SBP_bac_3"/>
    <property type="match status" value="1"/>
</dbReference>
<reference evidence="6" key="1">
    <citation type="journal article" date="2019" name="Int. J. Syst. Evol. Microbiol.">
        <title>The Global Catalogue of Microorganisms (GCM) 10K type strain sequencing project: providing services to taxonomists for standard genome sequencing and annotation.</title>
        <authorList>
            <consortium name="The Broad Institute Genomics Platform"/>
            <consortium name="The Broad Institute Genome Sequencing Center for Infectious Disease"/>
            <person name="Wu L."/>
            <person name="Ma J."/>
        </authorList>
    </citation>
    <scope>NUCLEOTIDE SEQUENCE [LARGE SCALE GENOMIC DNA]</scope>
    <source>
        <strain evidence="6">JCM 32226</strain>
    </source>
</reference>
<proteinExistence type="inferred from homology"/>
<dbReference type="Gene3D" id="3.40.190.10">
    <property type="entry name" value="Periplasmic binding protein-like II"/>
    <property type="match status" value="2"/>
</dbReference>
<keyword evidence="2 3" id="KW-0732">Signal</keyword>
<dbReference type="Proteomes" id="UP001501321">
    <property type="component" value="Unassembled WGS sequence"/>
</dbReference>
<protein>
    <submittedName>
        <fullName evidence="5">Transporter substrate-binding domain-containing protein</fullName>
    </submittedName>
</protein>
<dbReference type="InterPro" id="IPR001638">
    <property type="entry name" value="Solute-binding_3/MltF_N"/>
</dbReference>
<evidence type="ECO:0000313" key="6">
    <source>
        <dbReference type="Proteomes" id="UP001501321"/>
    </source>
</evidence>